<protein>
    <submittedName>
        <fullName evidence="1">Uncharacterized protein</fullName>
    </submittedName>
</protein>
<gene>
    <name evidence="1" type="ORF">Gogos_000288</name>
</gene>
<dbReference type="AlphaFoldDB" id="A0A7J9CSM5"/>
<organism evidence="1 2">
    <name type="scientific">Gossypium gossypioides</name>
    <name type="common">Mexican cotton</name>
    <name type="synonym">Selera gossypioides</name>
    <dbReference type="NCBI Taxonomy" id="34282"/>
    <lineage>
        <taxon>Eukaryota</taxon>
        <taxon>Viridiplantae</taxon>
        <taxon>Streptophyta</taxon>
        <taxon>Embryophyta</taxon>
        <taxon>Tracheophyta</taxon>
        <taxon>Spermatophyta</taxon>
        <taxon>Magnoliopsida</taxon>
        <taxon>eudicotyledons</taxon>
        <taxon>Gunneridae</taxon>
        <taxon>Pentapetalae</taxon>
        <taxon>rosids</taxon>
        <taxon>malvids</taxon>
        <taxon>Malvales</taxon>
        <taxon>Malvaceae</taxon>
        <taxon>Malvoideae</taxon>
        <taxon>Gossypium</taxon>
    </lineage>
</organism>
<reference evidence="1 2" key="1">
    <citation type="journal article" date="2019" name="Genome Biol. Evol.">
        <title>Insights into the evolution of the New World diploid cottons (Gossypium, subgenus Houzingenia) based on genome sequencing.</title>
        <authorList>
            <person name="Grover C.E."/>
            <person name="Arick M.A. 2nd"/>
            <person name="Thrash A."/>
            <person name="Conover J.L."/>
            <person name="Sanders W.S."/>
            <person name="Peterson D.G."/>
            <person name="Frelichowski J.E."/>
            <person name="Scheffler J.A."/>
            <person name="Scheffler B.E."/>
            <person name="Wendel J.F."/>
        </authorList>
    </citation>
    <scope>NUCLEOTIDE SEQUENCE [LARGE SCALE GENOMIC DNA]</scope>
    <source>
        <strain evidence="1">5</strain>
        <tissue evidence="1">Leaf</tissue>
    </source>
</reference>
<dbReference type="EMBL" id="JABEZY010000013">
    <property type="protein sequence ID" value="MBA0751358.1"/>
    <property type="molecule type" value="Genomic_DNA"/>
</dbReference>
<proteinExistence type="predicted"/>
<sequence length="47" mass="5540">MFRIEKFMRLIIEARRHTLQSLHPIILIAAGIQFIGKPILCHPMKKE</sequence>
<dbReference type="Proteomes" id="UP000593579">
    <property type="component" value="Unassembled WGS sequence"/>
</dbReference>
<feature type="non-terminal residue" evidence="1">
    <location>
        <position position="47"/>
    </location>
</feature>
<comment type="caution">
    <text evidence="1">The sequence shown here is derived from an EMBL/GenBank/DDBJ whole genome shotgun (WGS) entry which is preliminary data.</text>
</comment>
<keyword evidence="2" id="KW-1185">Reference proteome</keyword>
<evidence type="ECO:0000313" key="1">
    <source>
        <dbReference type="EMBL" id="MBA0751358.1"/>
    </source>
</evidence>
<name>A0A7J9CSM5_GOSGO</name>
<evidence type="ECO:0000313" key="2">
    <source>
        <dbReference type="Proteomes" id="UP000593579"/>
    </source>
</evidence>
<accession>A0A7J9CSM5</accession>